<reference evidence="1 2" key="1">
    <citation type="submission" date="2016-11" db="EMBL/GenBank/DDBJ databases">
        <authorList>
            <person name="Jaros S."/>
            <person name="Januszkiewicz K."/>
            <person name="Wedrychowicz H."/>
        </authorList>
    </citation>
    <scope>NUCLEOTIDE SEQUENCE [LARGE SCALE GENOMIC DNA]</scope>
    <source>
        <strain evidence="1 2">DSM 19022</strain>
    </source>
</reference>
<dbReference type="AlphaFoldDB" id="A0A1M6DLP3"/>
<dbReference type="OrthoDB" id="383937at2"/>
<sequence length="87" mass="9955">MDIELDEEDNILILGYGSNLEAYIEKISGKIQKSIWKRTYKQTDMPESIYYNPKSKTLYCLTSQGIAWLNDEGSIKGNIAGREQLGY</sequence>
<accession>A0A1M6DLP3</accession>
<evidence type="ECO:0000313" key="1">
    <source>
        <dbReference type="EMBL" id="SHI74224.1"/>
    </source>
</evidence>
<dbReference type="STRING" id="1122184.SAMN02745176_01178"/>
<dbReference type="EMBL" id="FQZS01000007">
    <property type="protein sequence ID" value="SHI74224.1"/>
    <property type="molecule type" value="Genomic_DNA"/>
</dbReference>
<organism evidence="1 2">
    <name type="scientific">Lutispora thermophila DSM 19022</name>
    <dbReference type="NCBI Taxonomy" id="1122184"/>
    <lineage>
        <taxon>Bacteria</taxon>
        <taxon>Bacillati</taxon>
        <taxon>Bacillota</taxon>
        <taxon>Clostridia</taxon>
        <taxon>Lutisporales</taxon>
        <taxon>Lutisporaceae</taxon>
        <taxon>Lutispora</taxon>
    </lineage>
</organism>
<proteinExistence type="predicted"/>
<dbReference type="Proteomes" id="UP000184442">
    <property type="component" value="Unassembled WGS sequence"/>
</dbReference>
<evidence type="ECO:0000313" key="2">
    <source>
        <dbReference type="Proteomes" id="UP000184442"/>
    </source>
</evidence>
<gene>
    <name evidence="1" type="ORF">SAMN02745176_01178</name>
</gene>
<protein>
    <submittedName>
        <fullName evidence="1">Uncharacterized protein</fullName>
    </submittedName>
</protein>
<keyword evidence="2" id="KW-1185">Reference proteome</keyword>
<dbReference type="RefSeq" id="WP_073025307.1">
    <property type="nucleotide sequence ID" value="NZ_FQZS01000007.1"/>
</dbReference>
<name>A0A1M6DLP3_9FIRM</name>